<evidence type="ECO:0000313" key="20">
    <source>
        <dbReference type="EMBL" id="MTV73824.1"/>
    </source>
</evidence>
<evidence type="ECO:0000259" key="18">
    <source>
        <dbReference type="PROSITE" id="PS51100"/>
    </source>
</evidence>
<feature type="modified residue" description="Phosphocysteine; by EIIA" evidence="16">
    <location>
        <position position="152"/>
    </location>
</feature>
<evidence type="ECO:0000256" key="6">
    <source>
        <dbReference type="ARBA" id="ARBA00022553"/>
    </source>
</evidence>
<dbReference type="Proteomes" id="UP000483094">
    <property type="component" value="Unassembled WGS sequence"/>
</dbReference>
<evidence type="ECO:0000256" key="12">
    <source>
        <dbReference type="ARBA" id="ARBA00022989"/>
    </source>
</evidence>
<protein>
    <recommendedName>
        <fullName evidence="3">PTS system lactose-specific EIICB component</fullName>
        <ecNumber evidence="2">2.7.1.207</ecNumber>
    </recommendedName>
    <alternativeName>
        <fullName evidence="14">EIICB-Lac</fullName>
    </alternativeName>
</protein>
<comment type="subcellular location">
    <subcellularLocation>
        <location evidence="1">Cell membrane</location>
        <topology evidence="1">Multi-pass membrane protein</topology>
    </subcellularLocation>
</comment>
<dbReference type="GO" id="GO:1901264">
    <property type="term" value="P:carbohydrate derivative transport"/>
    <property type="evidence" value="ECO:0007669"/>
    <property type="project" value="TreeGrafter"/>
</dbReference>
<dbReference type="PANTHER" id="PTHR33989:SF8">
    <property type="entry name" value="PERMEASE IIC COMPONENT"/>
    <property type="match status" value="1"/>
</dbReference>
<keyword evidence="11" id="KW-0418">Kinase</keyword>
<dbReference type="AlphaFoldDB" id="A0A6G2DBA2"/>
<feature type="transmembrane region" description="Helical" evidence="17">
    <location>
        <begin position="82"/>
        <end position="102"/>
    </location>
</feature>
<dbReference type="Pfam" id="PF02302">
    <property type="entry name" value="PTS_IIB"/>
    <property type="match status" value="1"/>
</dbReference>
<organism evidence="20 21">
    <name type="scientific">Streptococcus pneumoniae</name>
    <dbReference type="NCBI Taxonomy" id="1313"/>
    <lineage>
        <taxon>Bacteria</taxon>
        <taxon>Bacillati</taxon>
        <taxon>Bacillota</taxon>
        <taxon>Bacilli</taxon>
        <taxon>Lactobacillales</taxon>
        <taxon>Streptococcaceae</taxon>
        <taxon>Streptococcus</taxon>
    </lineage>
</organism>
<feature type="domain" description="PTS EIIB type-3" evidence="18">
    <location>
        <begin position="145"/>
        <end position="248"/>
    </location>
</feature>
<dbReference type="InterPro" id="IPR051088">
    <property type="entry name" value="PTS_Sugar-EIIC/EIIB"/>
</dbReference>
<comment type="caution">
    <text evidence="20">The sequence shown here is derived from an EMBL/GenBank/DDBJ whole genome shotgun (WGS) entry which is preliminary data.</text>
</comment>
<evidence type="ECO:0000256" key="16">
    <source>
        <dbReference type="PROSITE-ProRule" id="PRU00423"/>
    </source>
</evidence>
<keyword evidence="10 17" id="KW-0812">Transmembrane</keyword>
<feature type="domain" description="PTS EIIC type-3" evidence="19">
    <location>
        <begin position="1"/>
        <end position="104"/>
    </location>
</feature>
<dbReference type="InterPro" id="IPR036095">
    <property type="entry name" value="PTS_EIIB-like_sf"/>
</dbReference>
<evidence type="ECO:0000256" key="7">
    <source>
        <dbReference type="ARBA" id="ARBA00022597"/>
    </source>
</evidence>
<evidence type="ECO:0000256" key="9">
    <source>
        <dbReference type="ARBA" id="ARBA00022683"/>
    </source>
</evidence>
<proteinExistence type="predicted"/>
<feature type="non-terminal residue" evidence="20">
    <location>
        <position position="1"/>
    </location>
</feature>
<evidence type="ECO:0000256" key="2">
    <source>
        <dbReference type="ARBA" id="ARBA00012802"/>
    </source>
</evidence>
<dbReference type="GO" id="GO:0009401">
    <property type="term" value="P:phosphoenolpyruvate-dependent sugar phosphotransferase system"/>
    <property type="evidence" value="ECO:0007669"/>
    <property type="project" value="UniProtKB-KW"/>
</dbReference>
<dbReference type="GO" id="GO:0005886">
    <property type="term" value="C:plasma membrane"/>
    <property type="evidence" value="ECO:0007669"/>
    <property type="project" value="UniProtKB-SubCell"/>
</dbReference>
<dbReference type="PROSITE" id="PS51105">
    <property type="entry name" value="PTS_EIIC_TYPE_3"/>
    <property type="match status" value="1"/>
</dbReference>
<sequence>SKQLKSVGKATITPVLFAVNEPLLFGMPVILNPYLFVPFLMTPPVNVFLGKVFIDFFGMNGFYIQLPWAFPGPLGLLIGTNFQLISFVFLSLMLVVDILIYLPFCRAYDRQLLVKEDIASSNDIILEEDTSEIMPGEIDVIKSKELKVLVLCAGSGTSAQLANAINEGAQLAEVRVIANSGAYGAHYDIMGVYDLIILAPQVRSYYREMKVDAERLGIQIVATRGMEYIHLTKSPSKSLQFVLEHYQAV</sequence>
<name>A0A6G2DBA2_STREE</name>
<evidence type="ECO:0000256" key="1">
    <source>
        <dbReference type="ARBA" id="ARBA00004651"/>
    </source>
</evidence>
<comment type="catalytic activity">
    <reaction evidence="15">
        <text>lactose(out) + N(pros)-phospho-L-histidyl-[protein] = lactose 6-phosphate(in) + L-histidyl-[protein]</text>
        <dbReference type="Rhea" id="RHEA:42400"/>
        <dbReference type="Rhea" id="RHEA-COMP:9745"/>
        <dbReference type="Rhea" id="RHEA-COMP:9746"/>
        <dbReference type="ChEBI" id="CHEBI:17716"/>
        <dbReference type="ChEBI" id="CHEBI:29979"/>
        <dbReference type="ChEBI" id="CHEBI:64837"/>
        <dbReference type="ChEBI" id="CHEBI:79080"/>
        <dbReference type="EC" id="2.7.1.207"/>
    </reaction>
</comment>
<dbReference type="Gene3D" id="3.40.50.2300">
    <property type="match status" value="1"/>
</dbReference>
<keyword evidence="5" id="KW-1003">Cell membrane</keyword>
<accession>A0A6G2DBA2</accession>
<keyword evidence="13 17" id="KW-0472">Membrane</keyword>
<dbReference type="CDD" id="cd05565">
    <property type="entry name" value="PTS_IIB_lactose"/>
    <property type="match status" value="1"/>
</dbReference>
<keyword evidence="8" id="KW-0808">Transferase</keyword>
<dbReference type="InterPro" id="IPR013012">
    <property type="entry name" value="PTS_EIIB_3"/>
</dbReference>
<evidence type="ECO:0000256" key="15">
    <source>
        <dbReference type="ARBA" id="ARBA00048444"/>
    </source>
</evidence>
<keyword evidence="9" id="KW-0598">Phosphotransferase system</keyword>
<evidence type="ECO:0000256" key="3">
    <source>
        <dbReference type="ARBA" id="ARBA00020834"/>
    </source>
</evidence>
<keyword evidence="6" id="KW-0597">Phosphoprotein</keyword>
<dbReference type="EMBL" id="WNHQ01000644">
    <property type="protein sequence ID" value="MTV73824.1"/>
    <property type="molecule type" value="Genomic_DNA"/>
</dbReference>
<evidence type="ECO:0000256" key="8">
    <source>
        <dbReference type="ARBA" id="ARBA00022679"/>
    </source>
</evidence>
<dbReference type="GO" id="GO:0016301">
    <property type="term" value="F:kinase activity"/>
    <property type="evidence" value="ECO:0007669"/>
    <property type="project" value="UniProtKB-KW"/>
</dbReference>
<dbReference type="InterPro" id="IPR003501">
    <property type="entry name" value="PTS_EIIB_2/3"/>
</dbReference>
<evidence type="ECO:0000313" key="21">
    <source>
        <dbReference type="Proteomes" id="UP000483094"/>
    </source>
</evidence>
<gene>
    <name evidence="20" type="ORF">GM540_07505</name>
</gene>
<feature type="transmembrane region" description="Helical" evidence="17">
    <location>
        <begin position="52"/>
        <end position="70"/>
    </location>
</feature>
<dbReference type="InterPro" id="IPR004501">
    <property type="entry name" value="PTS_EIIC_3"/>
</dbReference>
<evidence type="ECO:0000256" key="11">
    <source>
        <dbReference type="ARBA" id="ARBA00022777"/>
    </source>
</evidence>
<dbReference type="PROSITE" id="PS51100">
    <property type="entry name" value="PTS_EIIB_TYPE_3"/>
    <property type="match status" value="1"/>
</dbReference>
<evidence type="ECO:0000256" key="10">
    <source>
        <dbReference type="ARBA" id="ARBA00022692"/>
    </source>
</evidence>
<evidence type="ECO:0000256" key="13">
    <source>
        <dbReference type="ARBA" id="ARBA00023136"/>
    </source>
</evidence>
<reference evidence="20 21" key="1">
    <citation type="submission" date="2019-11" db="EMBL/GenBank/DDBJ databases">
        <title>Growth characteristics of pneumococcus vary with the chemical composition of the capsule and with environmental conditions.</title>
        <authorList>
            <person name="Tothpal A."/>
            <person name="Desobry K."/>
            <person name="Joshi S."/>
            <person name="Wyllie A.L."/>
            <person name="Weinberger D.M."/>
        </authorList>
    </citation>
    <scope>NUCLEOTIDE SEQUENCE [LARGE SCALE GENOMIC DNA]</scope>
    <source>
        <strain evidence="21">pnumococcus19F</strain>
    </source>
</reference>
<keyword evidence="12 17" id="KW-1133">Transmembrane helix</keyword>
<evidence type="ECO:0000259" key="19">
    <source>
        <dbReference type="PROSITE" id="PS51105"/>
    </source>
</evidence>
<dbReference type="InterPro" id="IPR041713">
    <property type="entry name" value="PTS_IIB"/>
</dbReference>
<dbReference type="EC" id="2.7.1.207" evidence="2"/>
<dbReference type="GO" id="GO:0008982">
    <property type="term" value="F:protein-N(PI)-phosphohistidine-sugar phosphotransferase activity"/>
    <property type="evidence" value="ECO:0007669"/>
    <property type="project" value="InterPro"/>
</dbReference>
<keyword evidence="7" id="KW-0762">Sugar transport</keyword>
<dbReference type="InterPro" id="IPR003352">
    <property type="entry name" value="PTS_EIIC"/>
</dbReference>
<keyword evidence="4" id="KW-0813">Transport</keyword>
<dbReference type="PANTHER" id="PTHR33989">
    <property type="match status" value="1"/>
</dbReference>
<evidence type="ECO:0000256" key="17">
    <source>
        <dbReference type="SAM" id="Phobius"/>
    </source>
</evidence>
<dbReference type="SUPFAM" id="SSF52794">
    <property type="entry name" value="PTS system IIB component-like"/>
    <property type="match status" value="1"/>
</dbReference>
<evidence type="ECO:0000256" key="5">
    <source>
        <dbReference type="ARBA" id="ARBA00022475"/>
    </source>
</evidence>
<dbReference type="Pfam" id="PF02378">
    <property type="entry name" value="PTS_EIIC"/>
    <property type="match status" value="1"/>
</dbReference>
<evidence type="ECO:0000256" key="14">
    <source>
        <dbReference type="ARBA" id="ARBA00029639"/>
    </source>
</evidence>
<evidence type="ECO:0000256" key="4">
    <source>
        <dbReference type="ARBA" id="ARBA00022448"/>
    </source>
</evidence>